<reference evidence="3 4" key="1">
    <citation type="submission" date="2015-12" db="EMBL/GenBank/DDBJ databases">
        <title>Draft genome sequence of Moniliophthora roreri, the causal agent of frosty pod rot of cacao.</title>
        <authorList>
            <person name="Aime M.C."/>
            <person name="Diaz-Valderrama J.R."/>
            <person name="Kijpornyongpan T."/>
            <person name="Phillips-Mora W."/>
        </authorList>
    </citation>
    <scope>NUCLEOTIDE SEQUENCE [LARGE SCALE GENOMIC DNA]</scope>
    <source>
        <strain evidence="3 4">MCA 2952</strain>
    </source>
</reference>
<feature type="compositionally biased region" description="Basic and acidic residues" evidence="1">
    <location>
        <begin position="254"/>
        <end position="267"/>
    </location>
</feature>
<feature type="region of interest" description="Disordered" evidence="1">
    <location>
        <begin position="896"/>
        <end position="935"/>
    </location>
</feature>
<organism evidence="3 4">
    <name type="scientific">Moniliophthora roreri</name>
    <name type="common">Frosty pod rot fungus</name>
    <name type="synonym">Monilia roreri</name>
    <dbReference type="NCBI Taxonomy" id="221103"/>
    <lineage>
        <taxon>Eukaryota</taxon>
        <taxon>Fungi</taxon>
        <taxon>Dikarya</taxon>
        <taxon>Basidiomycota</taxon>
        <taxon>Agaricomycotina</taxon>
        <taxon>Agaricomycetes</taxon>
        <taxon>Agaricomycetidae</taxon>
        <taxon>Agaricales</taxon>
        <taxon>Marasmiineae</taxon>
        <taxon>Marasmiaceae</taxon>
        <taxon>Moniliophthora</taxon>
    </lineage>
</organism>
<feature type="compositionally biased region" description="Acidic residues" evidence="1">
    <location>
        <begin position="908"/>
        <end position="931"/>
    </location>
</feature>
<dbReference type="InterPro" id="IPR002716">
    <property type="entry name" value="PIN_dom"/>
</dbReference>
<dbReference type="EMBL" id="LATX01001627">
    <property type="protein sequence ID" value="KTB39820.1"/>
    <property type="molecule type" value="Genomic_DNA"/>
</dbReference>
<dbReference type="PANTHER" id="PTHR15696:SF0">
    <property type="entry name" value="TELOMERASE-BINDING PROTEIN EST1A"/>
    <property type="match status" value="1"/>
</dbReference>
<dbReference type="Gene3D" id="1.25.40.10">
    <property type="entry name" value="Tetratricopeptide repeat domain"/>
    <property type="match status" value="1"/>
</dbReference>
<feature type="compositionally biased region" description="Polar residues" evidence="1">
    <location>
        <begin position="89"/>
        <end position="110"/>
    </location>
</feature>
<sequence>MPNLEERKGPTPTNLDERLIAFKRRAAKEIATRPKEKTEKVALEKPARILPPSQATRSSPKRQPASPQVVAYRPPQEADAEEFSRRLHISTNTSSRAQHASSKSNQQSKLYNPERDPIPTMRRTAEPEAMSDTASSGHIARPTREKGQLFDPRKDDPVRFQVFARPQQQGQRPVPTPKSSGEYISASSTSSYAASQISSTFTLSSNTDGSSTSSALFDQQGKPASEDGSGTNVFALQLKKLYRMITNLELKVQKEDSEADRDTRDNNRILLKGKNAQPEEDEDEKEKEKWARQIEDHKKLVETIHNLLEISLAPSVPASLRNIPTKYNIVVRLWTFGFHKLLENLRRASFNSPLALEHLQDFIYYAYTFYTGLLEEPPLGPFKSGWLEALGDLARYRMMVAAMITGGTTSDSTLTTSNVAEAAARLAKADAAENQLAVPAATDSKSVSNAPAARIDDSPSPSVGIAAARALEIEPEVERWRTIARDWYGKGLADQPGTGRLHQHLGLLSRDVQGEELRTVYHFVKSMMTLHPFMLSRESILPTWSPEAQTKRQLPDARVAELFVLLHGMLFTNIQLDDFHPTLLRFIERLALEGAEEREWTMMAIINISAILEYNKPNSVLKRCGGVASRDTATRVIAKKEKDEDRMDVDEDSKAGAQITPPVSDAEQDAVEVPMAFKLALELTFAMLSHVLKRPTRKASQYARSRVNPYLTVILTFLATMLKHDKTLEVMERSIPWEDLVAFFATIPRSVMQSQGLLGDHVVPTPDGTERWPMLTTHEKPLPEDWCMRGMEWVGRKVFERGYWNKNDNEAEIDVLDASEVAEVADGRIEDEDEDETNVTEKKQRYTRIVRSAVTIAGIVKGFTWVVGTRDWRVEGVLAEKVQYWKDLDRIEKEEEERRKMGTRWNEEAMDIDEDDVDVQESSDDDDENDPPEIKELKARRRYLQSLLQDSSRMEGTSRRPHRKDGVSQQVLPIRPGYTVLVVDTNILLSSLSMFASLVESLRWTVLVPLPVVMELDGLKSNSSSQLSEAADSALSYITTHIRSHAMSLKVQTSKGNYLTTLNVRTEEVDFTRTERNMDDLILKTAIWHDEHWTDRSAMLKEDERAKDIPNPVKVVLLSLDRNLRLKARARQLPAAGVKDFAMLLSTST</sequence>
<feature type="domain" description="PIN" evidence="2">
    <location>
        <begin position="979"/>
        <end position="1126"/>
    </location>
</feature>
<dbReference type="GO" id="GO:0004540">
    <property type="term" value="F:RNA nuclease activity"/>
    <property type="evidence" value="ECO:0007669"/>
    <property type="project" value="UniProtKB-ARBA"/>
</dbReference>
<dbReference type="InterPro" id="IPR018834">
    <property type="entry name" value="DNA/RNA-bd_Est1-type"/>
</dbReference>
<dbReference type="GO" id="GO:0070034">
    <property type="term" value="F:telomerase RNA binding"/>
    <property type="evidence" value="ECO:0007669"/>
    <property type="project" value="TreeGrafter"/>
</dbReference>
<feature type="compositionally biased region" description="Basic and acidic residues" evidence="1">
    <location>
        <begin position="28"/>
        <end position="47"/>
    </location>
</feature>
<dbReference type="SMART" id="SM00670">
    <property type="entry name" value="PINc"/>
    <property type="match status" value="1"/>
</dbReference>
<accession>A0A0W0FU11</accession>
<evidence type="ECO:0000256" key="1">
    <source>
        <dbReference type="SAM" id="MobiDB-lite"/>
    </source>
</evidence>
<feature type="compositionally biased region" description="Low complexity" evidence="1">
    <location>
        <begin position="179"/>
        <end position="214"/>
    </location>
</feature>
<dbReference type="CDD" id="cd09880">
    <property type="entry name" value="PIN_Smg5-6-like"/>
    <property type="match status" value="1"/>
</dbReference>
<dbReference type="InterPro" id="IPR011990">
    <property type="entry name" value="TPR-like_helical_dom_sf"/>
</dbReference>
<dbReference type="GO" id="GO:0042162">
    <property type="term" value="F:telomeric DNA binding"/>
    <property type="evidence" value="ECO:0007669"/>
    <property type="project" value="TreeGrafter"/>
</dbReference>
<dbReference type="InterPro" id="IPR029060">
    <property type="entry name" value="PIN-like_dom_sf"/>
</dbReference>
<dbReference type="GO" id="GO:0000184">
    <property type="term" value="P:nuclear-transcribed mRNA catabolic process, nonsense-mediated decay"/>
    <property type="evidence" value="ECO:0007669"/>
    <property type="project" value="TreeGrafter"/>
</dbReference>
<dbReference type="GO" id="GO:0005697">
    <property type="term" value="C:telomerase holoenzyme complex"/>
    <property type="evidence" value="ECO:0007669"/>
    <property type="project" value="TreeGrafter"/>
</dbReference>
<dbReference type="Pfam" id="PF10373">
    <property type="entry name" value="EST1_DNA_bind"/>
    <property type="match status" value="1"/>
</dbReference>
<protein>
    <recommendedName>
        <fullName evidence="2">PIN domain-containing protein</fullName>
    </recommendedName>
</protein>
<gene>
    <name evidence="3" type="ORF">WG66_7521</name>
</gene>
<feature type="compositionally biased region" description="Basic and acidic residues" evidence="1">
    <location>
        <begin position="142"/>
        <end position="158"/>
    </location>
</feature>
<proteinExistence type="predicted"/>
<dbReference type="PANTHER" id="PTHR15696">
    <property type="entry name" value="SMG-7 SUPPRESSOR WITH MORPHOLOGICAL EFFECT ON GENITALIA PROTEIN 7"/>
    <property type="match status" value="1"/>
</dbReference>
<feature type="region of interest" description="Disordered" evidence="1">
    <location>
        <begin position="438"/>
        <end position="459"/>
    </location>
</feature>
<dbReference type="Gene3D" id="3.40.50.1010">
    <property type="entry name" value="5'-nuclease"/>
    <property type="match status" value="1"/>
</dbReference>
<dbReference type="AlphaFoldDB" id="A0A0W0FU11"/>
<dbReference type="Pfam" id="PF13638">
    <property type="entry name" value="PIN_4"/>
    <property type="match status" value="1"/>
</dbReference>
<feature type="region of interest" description="Disordered" evidence="1">
    <location>
        <begin position="254"/>
        <end position="289"/>
    </location>
</feature>
<comment type="caution">
    <text evidence="3">The sequence shown here is derived from an EMBL/GenBank/DDBJ whole genome shotgun (WGS) entry which is preliminary data.</text>
</comment>
<dbReference type="eggNOG" id="KOG2162">
    <property type="taxonomic scope" value="Eukaryota"/>
</dbReference>
<evidence type="ECO:0000313" key="4">
    <source>
        <dbReference type="Proteomes" id="UP000054988"/>
    </source>
</evidence>
<dbReference type="SUPFAM" id="SSF88723">
    <property type="entry name" value="PIN domain-like"/>
    <property type="match status" value="1"/>
</dbReference>
<evidence type="ECO:0000259" key="2">
    <source>
        <dbReference type="SMART" id="SM00670"/>
    </source>
</evidence>
<feature type="region of interest" description="Disordered" evidence="1">
    <location>
        <begin position="640"/>
        <end position="665"/>
    </location>
</feature>
<feature type="region of interest" description="Disordered" evidence="1">
    <location>
        <begin position="28"/>
        <end position="230"/>
    </location>
</feature>
<dbReference type="SUPFAM" id="SSF48452">
    <property type="entry name" value="TPR-like"/>
    <property type="match status" value="1"/>
</dbReference>
<evidence type="ECO:0000313" key="3">
    <source>
        <dbReference type="EMBL" id="KTB39820.1"/>
    </source>
</evidence>
<name>A0A0W0FU11_MONRR</name>
<dbReference type="Proteomes" id="UP000054988">
    <property type="component" value="Unassembled WGS sequence"/>
</dbReference>
<dbReference type="InterPro" id="IPR045153">
    <property type="entry name" value="Est1/Ebs1-like"/>
</dbReference>